<name>A0A0A9BLE3_ARUDO</name>
<sequence>MLAHQNSSASHVHRQRLPTGFSVFTSRTFNQLYLFYVSWRNVEKI</sequence>
<proteinExistence type="predicted"/>
<reference evidence="1" key="1">
    <citation type="submission" date="2014-09" db="EMBL/GenBank/DDBJ databases">
        <authorList>
            <person name="Magalhaes I.L.F."/>
            <person name="Oliveira U."/>
            <person name="Santos F.R."/>
            <person name="Vidigal T.H.D.A."/>
            <person name="Brescovit A.D."/>
            <person name="Santos A.J."/>
        </authorList>
    </citation>
    <scope>NUCLEOTIDE SEQUENCE</scope>
    <source>
        <tissue evidence="1">Shoot tissue taken approximately 20 cm above the soil surface</tissue>
    </source>
</reference>
<dbReference type="AlphaFoldDB" id="A0A0A9BLE3"/>
<organism evidence="1">
    <name type="scientific">Arundo donax</name>
    <name type="common">Giant reed</name>
    <name type="synonym">Donax arundinaceus</name>
    <dbReference type="NCBI Taxonomy" id="35708"/>
    <lineage>
        <taxon>Eukaryota</taxon>
        <taxon>Viridiplantae</taxon>
        <taxon>Streptophyta</taxon>
        <taxon>Embryophyta</taxon>
        <taxon>Tracheophyta</taxon>
        <taxon>Spermatophyta</taxon>
        <taxon>Magnoliopsida</taxon>
        <taxon>Liliopsida</taxon>
        <taxon>Poales</taxon>
        <taxon>Poaceae</taxon>
        <taxon>PACMAD clade</taxon>
        <taxon>Arundinoideae</taxon>
        <taxon>Arundineae</taxon>
        <taxon>Arundo</taxon>
    </lineage>
</organism>
<reference evidence="1" key="2">
    <citation type="journal article" date="2015" name="Data Brief">
        <title>Shoot transcriptome of the giant reed, Arundo donax.</title>
        <authorList>
            <person name="Barrero R.A."/>
            <person name="Guerrero F.D."/>
            <person name="Moolhuijzen P."/>
            <person name="Goolsby J.A."/>
            <person name="Tidwell J."/>
            <person name="Bellgard S.E."/>
            <person name="Bellgard M.I."/>
        </authorList>
    </citation>
    <scope>NUCLEOTIDE SEQUENCE</scope>
    <source>
        <tissue evidence="1">Shoot tissue taken approximately 20 cm above the soil surface</tissue>
    </source>
</reference>
<evidence type="ECO:0000313" key="1">
    <source>
        <dbReference type="EMBL" id="JAD60072.1"/>
    </source>
</evidence>
<accession>A0A0A9BLE3</accession>
<dbReference type="EMBL" id="GBRH01237823">
    <property type="protein sequence ID" value="JAD60072.1"/>
    <property type="molecule type" value="Transcribed_RNA"/>
</dbReference>
<protein>
    <submittedName>
        <fullName evidence="1">Uncharacterized protein</fullName>
    </submittedName>
</protein>